<dbReference type="Proteomes" id="UP000095284">
    <property type="component" value="Unplaced"/>
</dbReference>
<reference evidence="3" key="1">
    <citation type="submission" date="2016-11" db="UniProtKB">
        <authorList>
            <consortium name="WormBaseParasite"/>
        </authorList>
    </citation>
    <scope>IDENTIFICATION</scope>
</reference>
<dbReference type="InterPro" id="IPR058732">
    <property type="entry name" value="RUNDC1_M"/>
</dbReference>
<dbReference type="WBParaSite" id="BXY_1328300.1">
    <property type="protein sequence ID" value="BXY_1328300.1"/>
    <property type="gene ID" value="BXY_1328300"/>
</dbReference>
<dbReference type="AlphaFoldDB" id="A0A1I7SJQ7"/>
<accession>A0A1I7SJQ7</accession>
<dbReference type="Pfam" id="PF26030">
    <property type="entry name" value="RUNDC1"/>
    <property type="match status" value="1"/>
</dbReference>
<evidence type="ECO:0000313" key="3">
    <source>
        <dbReference type="WBParaSite" id="BXY_1328300.1"/>
    </source>
</evidence>
<organism evidence="2 3">
    <name type="scientific">Bursaphelenchus xylophilus</name>
    <name type="common">Pinewood nematode worm</name>
    <name type="synonym">Aphelenchoides xylophilus</name>
    <dbReference type="NCBI Taxonomy" id="6326"/>
    <lineage>
        <taxon>Eukaryota</taxon>
        <taxon>Metazoa</taxon>
        <taxon>Ecdysozoa</taxon>
        <taxon>Nematoda</taxon>
        <taxon>Chromadorea</taxon>
        <taxon>Rhabditida</taxon>
        <taxon>Tylenchina</taxon>
        <taxon>Tylenchomorpha</taxon>
        <taxon>Aphelenchoidea</taxon>
        <taxon>Aphelenchoididae</taxon>
        <taxon>Bursaphelenchus</taxon>
    </lineage>
</organism>
<feature type="domain" description="RUN" evidence="1">
    <location>
        <begin position="48"/>
        <end position="116"/>
    </location>
</feature>
<sequence length="116" mass="13519">MLKELLDFASQGCIDITDVRAQAKELKKLQETDGETPQVKEKRAHVLDLIQKLRQQTEDLEKFAYDFGHGGMPMSELKLRQKMVFDKLQEKIRLKIDMEDNDPESLRKTLDEGIEQ</sequence>
<protein>
    <submittedName>
        <fullName evidence="3">LZ3wCH domain-containing protein</fullName>
    </submittedName>
</protein>
<name>A0A1I7SJQ7_BURXY</name>
<dbReference type="eggNOG" id="KOG3759">
    <property type="taxonomic scope" value="Eukaryota"/>
</dbReference>
<proteinExistence type="predicted"/>
<evidence type="ECO:0000313" key="2">
    <source>
        <dbReference type="Proteomes" id="UP000095284"/>
    </source>
</evidence>
<evidence type="ECO:0000259" key="1">
    <source>
        <dbReference type="Pfam" id="PF26030"/>
    </source>
</evidence>